<comment type="caution">
    <text evidence="2">The sequence shown here is derived from an EMBL/GenBank/DDBJ whole genome shotgun (WGS) entry which is preliminary data.</text>
</comment>
<name>A0A2G2YNI1_CAPAN</name>
<dbReference type="Proteomes" id="UP000222542">
    <property type="component" value="Unassembled WGS sequence"/>
</dbReference>
<proteinExistence type="predicted"/>
<dbReference type="PANTHER" id="PTHR33223">
    <property type="entry name" value="CCHC-TYPE DOMAIN-CONTAINING PROTEIN"/>
    <property type="match status" value="1"/>
</dbReference>
<organism evidence="2 3">
    <name type="scientific">Capsicum annuum</name>
    <name type="common">Capsicum pepper</name>
    <dbReference type="NCBI Taxonomy" id="4072"/>
    <lineage>
        <taxon>Eukaryota</taxon>
        <taxon>Viridiplantae</taxon>
        <taxon>Streptophyta</taxon>
        <taxon>Embryophyta</taxon>
        <taxon>Tracheophyta</taxon>
        <taxon>Spermatophyta</taxon>
        <taxon>Magnoliopsida</taxon>
        <taxon>eudicotyledons</taxon>
        <taxon>Gunneridae</taxon>
        <taxon>Pentapetalae</taxon>
        <taxon>asterids</taxon>
        <taxon>lamiids</taxon>
        <taxon>Solanales</taxon>
        <taxon>Solanaceae</taxon>
        <taxon>Solanoideae</taxon>
        <taxon>Capsiceae</taxon>
        <taxon>Capsicum</taxon>
    </lineage>
</organism>
<dbReference type="AlphaFoldDB" id="A0A2G2YNI1"/>
<feature type="region of interest" description="Disordered" evidence="1">
    <location>
        <begin position="1"/>
        <end position="28"/>
    </location>
</feature>
<evidence type="ECO:0008006" key="4">
    <source>
        <dbReference type="Google" id="ProtNLM"/>
    </source>
</evidence>
<dbReference type="EMBL" id="AYRZ02000010">
    <property type="protein sequence ID" value="PHT71319.1"/>
    <property type="molecule type" value="Genomic_DNA"/>
</dbReference>
<dbReference type="Gramene" id="PHT71319">
    <property type="protein sequence ID" value="PHT71319"/>
    <property type="gene ID" value="T459_26423"/>
</dbReference>
<evidence type="ECO:0000256" key="1">
    <source>
        <dbReference type="SAM" id="MobiDB-lite"/>
    </source>
</evidence>
<gene>
    <name evidence="2" type="ORF">T459_26423</name>
</gene>
<accession>A0A2G2YNI1</accession>
<keyword evidence="3" id="KW-1185">Reference proteome</keyword>
<dbReference type="STRING" id="4072.A0A2G2YNI1"/>
<dbReference type="PANTHER" id="PTHR33223:SF8">
    <property type="entry name" value="OS04G0172440 PROTEIN"/>
    <property type="match status" value="1"/>
</dbReference>
<sequence length="206" mass="23516">MKIPPSISVKSRTKVPRVQIPPQSRDTTKSLSFLGCSVEIASKKDPTLNISGDQCYTFEPTFKLTGLYGDAQPPEFPPNTEKPVMTEKQEKMTKKLRSLELTMKNLQGLGGYKSVSYKDLFMFPDVHLPLGFKMPKFEKYNGQGNPVAHLRRYYNQLRSAGGKEELLMAYFGESPSDLASEWFVDQDIDKWNSWNDLANEFVQQFQ</sequence>
<protein>
    <recommendedName>
        <fullName evidence="4">Retrotransposon gag domain-containing protein</fullName>
    </recommendedName>
</protein>
<reference evidence="2 3" key="2">
    <citation type="journal article" date="2017" name="Genome Biol.">
        <title>New reference genome sequences of hot pepper reveal the massive evolution of plant disease-resistance genes by retroduplication.</title>
        <authorList>
            <person name="Kim S."/>
            <person name="Park J."/>
            <person name="Yeom S.I."/>
            <person name="Kim Y.M."/>
            <person name="Seo E."/>
            <person name="Kim K.T."/>
            <person name="Kim M.S."/>
            <person name="Lee J.M."/>
            <person name="Cheong K."/>
            <person name="Shin H.S."/>
            <person name="Kim S.B."/>
            <person name="Han K."/>
            <person name="Lee J."/>
            <person name="Park M."/>
            <person name="Lee H.A."/>
            <person name="Lee H.Y."/>
            <person name="Lee Y."/>
            <person name="Oh S."/>
            <person name="Lee J.H."/>
            <person name="Choi E."/>
            <person name="Choi E."/>
            <person name="Lee S.E."/>
            <person name="Jeon J."/>
            <person name="Kim H."/>
            <person name="Choi G."/>
            <person name="Song H."/>
            <person name="Lee J."/>
            <person name="Lee S.C."/>
            <person name="Kwon J.K."/>
            <person name="Lee H.Y."/>
            <person name="Koo N."/>
            <person name="Hong Y."/>
            <person name="Kim R.W."/>
            <person name="Kang W.H."/>
            <person name="Huh J.H."/>
            <person name="Kang B.C."/>
            <person name="Yang T.J."/>
            <person name="Lee Y.H."/>
            <person name="Bennetzen J.L."/>
            <person name="Choi D."/>
        </authorList>
    </citation>
    <scope>NUCLEOTIDE SEQUENCE [LARGE SCALE GENOMIC DNA]</scope>
    <source>
        <strain evidence="3">cv. CM334</strain>
    </source>
</reference>
<reference evidence="2 3" key="1">
    <citation type="journal article" date="2014" name="Nat. Genet.">
        <title>Genome sequence of the hot pepper provides insights into the evolution of pungency in Capsicum species.</title>
        <authorList>
            <person name="Kim S."/>
            <person name="Park M."/>
            <person name="Yeom S.I."/>
            <person name="Kim Y.M."/>
            <person name="Lee J.M."/>
            <person name="Lee H.A."/>
            <person name="Seo E."/>
            <person name="Choi J."/>
            <person name="Cheong K."/>
            <person name="Kim K.T."/>
            <person name="Jung K."/>
            <person name="Lee G.W."/>
            <person name="Oh S.K."/>
            <person name="Bae C."/>
            <person name="Kim S.B."/>
            <person name="Lee H.Y."/>
            <person name="Kim S.Y."/>
            <person name="Kim M.S."/>
            <person name="Kang B.C."/>
            <person name="Jo Y.D."/>
            <person name="Yang H.B."/>
            <person name="Jeong H.J."/>
            <person name="Kang W.H."/>
            <person name="Kwon J.K."/>
            <person name="Shin C."/>
            <person name="Lim J.Y."/>
            <person name="Park J.H."/>
            <person name="Huh J.H."/>
            <person name="Kim J.S."/>
            <person name="Kim B.D."/>
            <person name="Cohen O."/>
            <person name="Paran I."/>
            <person name="Suh M.C."/>
            <person name="Lee S.B."/>
            <person name="Kim Y.K."/>
            <person name="Shin Y."/>
            <person name="Noh S.J."/>
            <person name="Park J."/>
            <person name="Seo Y.S."/>
            <person name="Kwon S.Y."/>
            <person name="Kim H.A."/>
            <person name="Park J.M."/>
            <person name="Kim H.J."/>
            <person name="Choi S.B."/>
            <person name="Bosland P.W."/>
            <person name="Reeves G."/>
            <person name="Jo S.H."/>
            <person name="Lee B.W."/>
            <person name="Cho H.T."/>
            <person name="Choi H.S."/>
            <person name="Lee M.S."/>
            <person name="Yu Y."/>
            <person name="Do Choi Y."/>
            <person name="Park B.S."/>
            <person name="van Deynze A."/>
            <person name="Ashrafi H."/>
            <person name="Hill T."/>
            <person name="Kim W.T."/>
            <person name="Pai H.S."/>
            <person name="Ahn H.K."/>
            <person name="Yeam I."/>
            <person name="Giovannoni J.J."/>
            <person name="Rose J.K."/>
            <person name="Sorensen I."/>
            <person name="Lee S.J."/>
            <person name="Kim R.W."/>
            <person name="Choi I.Y."/>
            <person name="Choi B.S."/>
            <person name="Lim J.S."/>
            <person name="Lee Y.H."/>
            <person name="Choi D."/>
        </authorList>
    </citation>
    <scope>NUCLEOTIDE SEQUENCE [LARGE SCALE GENOMIC DNA]</scope>
    <source>
        <strain evidence="3">cv. CM334</strain>
    </source>
</reference>
<evidence type="ECO:0000313" key="2">
    <source>
        <dbReference type="EMBL" id="PHT71319.1"/>
    </source>
</evidence>
<evidence type="ECO:0000313" key="3">
    <source>
        <dbReference type="Proteomes" id="UP000222542"/>
    </source>
</evidence>